<sequence length="148" mass="17534">MPLWSPGSAMEYFVWGAAAKCYMRKIENLQKKFKKMIFRKPSTYPSDELYKEANVMDVRQLFFFRCVTETFSKRNRLSYVDHGYQTRYVSRNKAKTTFSSRTISQRSLGFQAYRLYNCASGGKEPPIFEKFKEKYEDLHCKSTKTEDS</sequence>
<dbReference type="EMBL" id="JABFTP020000021">
    <property type="protein sequence ID" value="KAL3269648.1"/>
    <property type="molecule type" value="Genomic_DNA"/>
</dbReference>
<name>A0ABD2MTE4_9CUCU</name>
<accession>A0ABD2MTE4</accession>
<proteinExistence type="predicted"/>
<protein>
    <submittedName>
        <fullName evidence="1">Uncharacterized protein</fullName>
    </submittedName>
</protein>
<keyword evidence="2" id="KW-1185">Reference proteome</keyword>
<evidence type="ECO:0000313" key="1">
    <source>
        <dbReference type="EMBL" id="KAL3269648.1"/>
    </source>
</evidence>
<gene>
    <name evidence="1" type="ORF">HHI36_008711</name>
</gene>
<dbReference type="AlphaFoldDB" id="A0ABD2MTE4"/>
<evidence type="ECO:0000313" key="2">
    <source>
        <dbReference type="Proteomes" id="UP001516400"/>
    </source>
</evidence>
<reference evidence="1 2" key="1">
    <citation type="journal article" date="2021" name="BMC Biol.">
        <title>Horizontally acquired antibacterial genes associated with adaptive radiation of ladybird beetles.</title>
        <authorList>
            <person name="Li H.S."/>
            <person name="Tang X.F."/>
            <person name="Huang Y.H."/>
            <person name="Xu Z.Y."/>
            <person name="Chen M.L."/>
            <person name="Du X.Y."/>
            <person name="Qiu B.Y."/>
            <person name="Chen P.T."/>
            <person name="Zhang W."/>
            <person name="Slipinski A."/>
            <person name="Escalona H.E."/>
            <person name="Waterhouse R.M."/>
            <person name="Zwick A."/>
            <person name="Pang H."/>
        </authorList>
    </citation>
    <scope>NUCLEOTIDE SEQUENCE [LARGE SCALE GENOMIC DNA]</scope>
    <source>
        <strain evidence="1">SYSU2018</strain>
    </source>
</reference>
<organism evidence="1 2">
    <name type="scientific">Cryptolaemus montrouzieri</name>
    <dbReference type="NCBI Taxonomy" id="559131"/>
    <lineage>
        <taxon>Eukaryota</taxon>
        <taxon>Metazoa</taxon>
        <taxon>Ecdysozoa</taxon>
        <taxon>Arthropoda</taxon>
        <taxon>Hexapoda</taxon>
        <taxon>Insecta</taxon>
        <taxon>Pterygota</taxon>
        <taxon>Neoptera</taxon>
        <taxon>Endopterygota</taxon>
        <taxon>Coleoptera</taxon>
        <taxon>Polyphaga</taxon>
        <taxon>Cucujiformia</taxon>
        <taxon>Coccinelloidea</taxon>
        <taxon>Coccinellidae</taxon>
        <taxon>Scymninae</taxon>
        <taxon>Scymnini</taxon>
        <taxon>Cryptolaemus</taxon>
    </lineage>
</organism>
<comment type="caution">
    <text evidence="1">The sequence shown here is derived from an EMBL/GenBank/DDBJ whole genome shotgun (WGS) entry which is preliminary data.</text>
</comment>
<dbReference type="Proteomes" id="UP001516400">
    <property type="component" value="Unassembled WGS sequence"/>
</dbReference>